<dbReference type="AlphaFoldDB" id="A0A8J5YWU8"/>
<evidence type="ECO:0000313" key="1">
    <source>
        <dbReference type="EMBL" id="KAG8486511.1"/>
    </source>
</evidence>
<evidence type="ECO:0000313" key="2">
    <source>
        <dbReference type="Proteomes" id="UP000701853"/>
    </source>
</evidence>
<keyword evidence="2" id="KW-1185">Reference proteome</keyword>
<protein>
    <submittedName>
        <fullName evidence="1">Uncharacterized protein</fullName>
    </submittedName>
</protein>
<gene>
    <name evidence="1" type="ORF">CXB51_019858</name>
</gene>
<accession>A0A8J5YWU8</accession>
<reference evidence="1 2" key="1">
    <citation type="journal article" date="2021" name="bioRxiv">
        <title>The Gossypium anomalum genome as a resource for cotton improvement and evolutionary analysis of hybrid incompatibility.</title>
        <authorList>
            <person name="Grover C.E."/>
            <person name="Yuan D."/>
            <person name="Arick M.A."/>
            <person name="Miller E.R."/>
            <person name="Hu G."/>
            <person name="Peterson D.G."/>
            <person name="Wendel J.F."/>
            <person name="Udall J.A."/>
        </authorList>
    </citation>
    <scope>NUCLEOTIDE SEQUENCE [LARGE SCALE GENOMIC DNA]</scope>
    <source>
        <strain evidence="1">JFW-Udall</strain>
        <tissue evidence="1">Leaf</tissue>
    </source>
</reference>
<proteinExistence type="predicted"/>
<sequence>MAKLQNIFATVLLAII</sequence>
<dbReference type="EMBL" id="JAHUZN010000008">
    <property type="protein sequence ID" value="KAG8486511.1"/>
    <property type="molecule type" value="Genomic_DNA"/>
</dbReference>
<organism evidence="1 2">
    <name type="scientific">Gossypium anomalum</name>
    <dbReference type="NCBI Taxonomy" id="47600"/>
    <lineage>
        <taxon>Eukaryota</taxon>
        <taxon>Viridiplantae</taxon>
        <taxon>Streptophyta</taxon>
        <taxon>Embryophyta</taxon>
        <taxon>Tracheophyta</taxon>
        <taxon>Spermatophyta</taxon>
        <taxon>Magnoliopsida</taxon>
        <taxon>eudicotyledons</taxon>
        <taxon>Gunneridae</taxon>
        <taxon>Pentapetalae</taxon>
        <taxon>rosids</taxon>
        <taxon>malvids</taxon>
        <taxon>Malvales</taxon>
        <taxon>Malvaceae</taxon>
        <taxon>Malvoideae</taxon>
        <taxon>Gossypium</taxon>
    </lineage>
</organism>
<comment type="caution">
    <text evidence="1">The sequence shown here is derived from an EMBL/GenBank/DDBJ whole genome shotgun (WGS) entry which is preliminary data.</text>
</comment>
<dbReference type="Proteomes" id="UP000701853">
    <property type="component" value="Chromosome 8"/>
</dbReference>
<name>A0A8J5YWU8_9ROSI</name>